<sequence>MQDLPDLPDEINLVTLNCWGLKYISKLRRERLAEIGRQLSIASPQPHIVALQECWTQEDYQSIRRQTRFILPYGKFYHSAALGGGLAILSRWPIEESSMHRYPLNGRPTAFWRGDWYVGKGVACARIRYGPTPKHIIEVFNTHTHAPYEGGKPNDSYLCHRTAQSWEMAKLLRGAAERGHLVLAMGDFNMIPMSLEHQLVTSLAPVRDVWRVVHPDSSLGPSHHPAEEARRRPIPTAEFNIQENGAASDGPYNTWRWTKSQRRLLGLGEPPVTISPDTPDPLGKRLDYIFAGSGDIQALGGGWVVKHVNVGMMMRHPELGCSLSDHFAVEATLAFHPFRQSRPSPPPQPESHSNRDSSAAPTAAGTHDGAAPTTSEKSTTDSALHNGAYLQLQQSPTPSFAHLAETTYPSQLTSFLPSPSSSPAETLPSTAYETILSLIRTYTAREERQLAWRARHFLASLLVAAACLVGVWFTPCGRNYVSFILTLVSTLSLAAGTVDGLMALLFFRSELKALREFEWEVRNARGLLFRGGGGGAREGDGAGDWDWDWD</sequence>
<keyword evidence="5 14" id="KW-0812">Transmembrane</keyword>
<name>A0AAN6SXI8_9PEZI</name>
<protein>
    <submittedName>
        <fullName evidence="16">DNase I-like protein</fullName>
    </submittedName>
</protein>
<keyword evidence="7" id="KW-0378">Hydrolase</keyword>
<dbReference type="Pfam" id="PF03372">
    <property type="entry name" value="Exo_endo_phos"/>
    <property type="match status" value="1"/>
</dbReference>
<dbReference type="Proteomes" id="UP001305647">
    <property type="component" value="Unassembled WGS sequence"/>
</dbReference>
<evidence type="ECO:0000313" key="16">
    <source>
        <dbReference type="EMBL" id="KAK4097510.1"/>
    </source>
</evidence>
<evidence type="ECO:0000256" key="6">
    <source>
        <dbReference type="ARBA" id="ARBA00022723"/>
    </source>
</evidence>
<dbReference type="InterPro" id="IPR038772">
    <property type="entry name" value="Sph/SMPD2-like"/>
</dbReference>
<evidence type="ECO:0000256" key="2">
    <source>
        <dbReference type="ARBA" id="ARBA00004760"/>
    </source>
</evidence>
<dbReference type="GO" id="GO:0006665">
    <property type="term" value="P:sphingolipid metabolic process"/>
    <property type="evidence" value="ECO:0007669"/>
    <property type="project" value="UniProtKB-KW"/>
</dbReference>
<dbReference type="FunFam" id="3.60.10.10:FF:000059">
    <property type="entry name" value="Inositol phosphosphingolipids phospholipase C"/>
    <property type="match status" value="1"/>
</dbReference>
<dbReference type="GO" id="GO:0016020">
    <property type="term" value="C:membrane"/>
    <property type="evidence" value="ECO:0007669"/>
    <property type="project" value="UniProtKB-SubCell"/>
</dbReference>
<gene>
    <name evidence="16" type="ORF">N658DRAFT_561699</name>
</gene>
<feature type="transmembrane region" description="Helical" evidence="14">
    <location>
        <begin position="480"/>
        <end position="507"/>
    </location>
</feature>
<evidence type="ECO:0000259" key="15">
    <source>
        <dbReference type="Pfam" id="PF03372"/>
    </source>
</evidence>
<keyword evidence="6" id="KW-0479">Metal-binding</keyword>
<comment type="subcellular location">
    <subcellularLocation>
        <location evidence="1">Membrane</location>
        <topology evidence="1">Multi-pass membrane protein</topology>
    </subcellularLocation>
</comment>
<comment type="pathway">
    <text evidence="3">Sphingolipid metabolism.</text>
</comment>
<evidence type="ECO:0000256" key="13">
    <source>
        <dbReference type="SAM" id="MobiDB-lite"/>
    </source>
</evidence>
<comment type="caution">
    <text evidence="16">The sequence shown here is derived from an EMBL/GenBank/DDBJ whole genome shotgun (WGS) entry which is preliminary data.</text>
</comment>
<comment type="pathway">
    <text evidence="2">Lipid metabolism; sphingolipid metabolism.</text>
</comment>
<dbReference type="GO" id="GO:0004767">
    <property type="term" value="F:sphingomyelin phosphodiesterase activity"/>
    <property type="evidence" value="ECO:0007669"/>
    <property type="project" value="InterPro"/>
</dbReference>
<reference evidence="16" key="2">
    <citation type="submission" date="2023-05" db="EMBL/GenBank/DDBJ databases">
        <authorList>
            <consortium name="Lawrence Berkeley National Laboratory"/>
            <person name="Steindorff A."/>
            <person name="Hensen N."/>
            <person name="Bonometti L."/>
            <person name="Westerberg I."/>
            <person name="Brannstrom I.O."/>
            <person name="Guillou S."/>
            <person name="Cros-Aarteil S."/>
            <person name="Calhoun S."/>
            <person name="Haridas S."/>
            <person name="Kuo A."/>
            <person name="Mondo S."/>
            <person name="Pangilinan J."/>
            <person name="Riley R."/>
            <person name="Labutti K."/>
            <person name="Andreopoulos B."/>
            <person name="Lipzen A."/>
            <person name="Chen C."/>
            <person name="Yanf M."/>
            <person name="Daum C."/>
            <person name="Ng V."/>
            <person name="Clum A."/>
            <person name="Ohm R."/>
            <person name="Martin F."/>
            <person name="Silar P."/>
            <person name="Natvig D."/>
            <person name="Lalanne C."/>
            <person name="Gautier V."/>
            <person name="Ament-Velasquez S.L."/>
            <person name="Kruys A."/>
            <person name="Hutchinson M.I."/>
            <person name="Powell A.J."/>
            <person name="Barry K."/>
            <person name="Miller A.N."/>
            <person name="Grigoriev I.V."/>
            <person name="Debuchy R."/>
            <person name="Gladieux P."/>
            <person name="Thoren M.H."/>
            <person name="Johannesson H."/>
        </authorList>
    </citation>
    <scope>NUCLEOTIDE SEQUENCE</scope>
    <source>
        <strain evidence="16">CBS 757.83</strain>
    </source>
</reference>
<reference evidence="16" key="1">
    <citation type="journal article" date="2023" name="Mol. Phylogenet. Evol.">
        <title>Genome-scale phylogeny and comparative genomics of the fungal order Sordariales.</title>
        <authorList>
            <person name="Hensen N."/>
            <person name="Bonometti L."/>
            <person name="Westerberg I."/>
            <person name="Brannstrom I.O."/>
            <person name="Guillou S."/>
            <person name="Cros-Aarteil S."/>
            <person name="Calhoun S."/>
            <person name="Haridas S."/>
            <person name="Kuo A."/>
            <person name="Mondo S."/>
            <person name="Pangilinan J."/>
            <person name="Riley R."/>
            <person name="LaButti K."/>
            <person name="Andreopoulos B."/>
            <person name="Lipzen A."/>
            <person name="Chen C."/>
            <person name="Yan M."/>
            <person name="Daum C."/>
            <person name="Ng V."/>
            <person name="Clum A."/>
            <person name="Steindorff A."/>
            <person name="Ohm R.A."/>
            <person name="Martin F."/>
            <person name="Silar P."/>
            <person name="Natvig D.O."/>
            <person name="Lalanne C."/>
            <person name="Gautier V."/>
            <person name="Ament-Velasquez S.L."/>
            <person name="Kruys A."/>
            <person name="Hutchinson M.I."/>
            <person name="Powell A.J."/>
            <person name="Barry K."/>
            <person name="Miller A.N."/>
            <person name="Grigoriev I.V."/>
            <person name="Debuchy R."/>
            <person name="Gladieux P."/>
            <person name="Hiltunen Thoren M."/>
            <person name="Johannesson H."/>
        </authorList>
    </citation>
    <scope>NUCLEOTIDE SEQUENCE</scope>
    <source>
        <strain evidence="16">CBS 757.83</strain>
    </source>
</reference>
<dbReference type="AlphaFoldDB" id="A0AAN6SXI8"/>
<dbReference type="GO" id="GO:0046872">
    <property type="term" value="F:metal ion binding"/>
    <property type="evidence" value="ECO:0007669"/>
    <property type="project" value="UniProtKB-KW"/>
</dbReference>
<dbReference type="InterPro" id="IPR036691">
    <property type="entry name" value="Endo/exonu/phosph_ase_sf"/>
</dbReference>
<feature type="region of interest" description="Disordered" evidence="13">
    <location>
        <begin position="338"/>
        <end position="381"/>
    </location>
</feature>
<keyword evidence="9" id="KW-0746">Sphingolipid metabolism</keyword>
<keyword evidence="12 14" id="KW-0472">Membrane</keyword>
<evidence type="ECO:0000256" key="7">
    <source>
        <dbReference type="ARBA" id="ARBA00022801"/>
    </source>
</evidence>
<feature type="compositionally biased region" description="Polar residues" evidence="13">
    <location>
        <begin position="372"/>
        <end position="381"/>
    </location>
</feature>
<keyword evidence="10 14" id="KW-1133">Transmembrane helix</keyword>
<organism evidence="16 17">
    <name type="scientific">Parathielavia hyrcaniae</name>
    <dbReference type="NCBI Taxonomy" id="113614"/>
    <lineage>
        <taxon>Eukaryota</taxon>
        <taxon>Fungi</taxon>
        <taxon>Dikarya</taxon>
        <taxon>Ascomycota</taxon>
        <taxon>Pezizomycotina</taxon>
        <taxon>Sordariomycetes</taxon>
        <taxon>Sordariomycetidae</taxon>
        <taxon>Sordariales</taxon>
        <taxon>Chaetomiaceae</taxon>
        <taxon>Parathielavia</taxon>
    </lineage>
</organism>
<evidence type="ECO:0000256" key="14">
    <source>
        <dbReference type="SAM" id="Phobius"/>
    </source>
</evidence>
<accession>A0AAN6SXI8</accession>
<keyword evidence="17" id="KW-1185">Reference proteome</keyword>
<dbReference type="EMBL" id="MU863673">
    <property type="protein sequence ID" value="KAK4097510.1"/>
    <property type="molecule type" value="Genomic_DNA"/>
</dbReference>
<feature type="domain" description="Endonuclease/exonuclease/phosphatase" evidence="15">
    <location>
        <begin position="14"/>
        <end position="326"/>
    </location>
</feature>
<keyword evidence="11" id="KW-0443">Lipid metabolism</keyword>
<evidence type="ECO:0000313" key="17">
    <source>
        <dbReference type="Proteomes" id="UP001305647"/>
    </source>
</evidence>
<evidence type="ECO:0000256" key="10">
    <source>
        <dbReference type="ARBA" id="ARBA00022989"/>
    </source>
</evidence>
<evidence type="ECO:0000256" key="9">
    <source>
        <dbReference type="ARBA" id="ARBA00022919"/>
    </source>
</evidence>
<evidence type="ECO:0000256" key="12">
    <source>
        <dbReference type="ARBA" id="ARBA00023136"/>
    </source>
</evidence>
<evidence type="ECO:0000256" key="8">
    <source>
        <dbReference type="ARBA" id="ARBA00022842"/>
    </source>
</evidence>
<dbReference type="PANTHER" id="PTHR16320">
    <property type="entry name" value="SPHINGOMYELINASE FAMILY MEMBER"/>
    <property type="match status" value="1"/>
</dbReference>
<keyword evidence="8" id="KW-0460">Magnesium</keyword>
<dbReference type="PANTHER" id="PTHR16320:SF24">
    <property type="entry name" value="PHOSPHODIESTERASE, PUTATIVE-RELATED"/>
    <property type="match status" value="1"/>
</dbReference>
<evidence type="ECO:0000256" key="1">
    <source>
        <dbReference type="ARBA" id="ARBA00004141"/>
    </source>
</evidence>
<comment type="similarity">
    <text evidence="4">Belongs to the neutral sphingomyelinase family.</text>
</comment>
<dbReference type="SUPFAM" id="SSF56219">
    <property type="entry name" value="DNase I-like"/>
    <property type="match status" value="1"/>
</dbReference>
<dbReference type="Gene3D" id="3.60.10.10">
    <property type="entry name" value="Endonuclease/exonuclease/phosphatase"/>
    <property type="match status" value="1"/>
</dbReference>
<evidence type="ECO:0000256" key="3">
    <source>
        <dbReference type="ARBA" id="ARBA00004991"/>
    </source>
</evidence>
<feature type="transmembrane region" description="Helical" evidence="14">
    <location>
        <begin position="457"/>
        <end position="474"/>
    </location>
</feature>
<dbReference type="InterPro" id="IPR005135">
    <property type="entry name" value="Endo/exonuclease/phosphatase"/>
</dbReference>
<evidence type="ECO:0000256" key="5">
    <source>
        <dbReference type="ARBA" id="ARBA00022692"/>
    </source>
</evidence>
<evidence type="ECO:0000256" key="4">
    <source>
        <dbReference type="ARBA" id="ARBA00006335"/>
    </source>
</evidence>
<proteinExistence type="inferred from homology"/>
<evidence type="ECO:0000256" key="11">
    <source>
        <dbReference type="ARBA" id="ARBA00023098"/>
    </source>
</evidence>